<dbReference type="Proteomes" id="UP001597011">
    <property type="component" value="Unassembled WGS sequence"/>
</dbReference>
<protein>
    <submittedName>
        <fullName evidence="1">DUF1835 domain-containing protein</fullName>
    </submittedName>
</protein>
<dbReference type="RefSeq" id="WP_379942004.1">
    <property type="nucleotide sequence ID" value="NZ_JBHTIB010000012.1"/>
</dbReference>
<proteinExistence type="predicted"/>
<sequence length="313" mass="36511">MNKLPLHITNGAVLTKYLNELNIEGEKLTWQEMLCEGPTVNQVYSDEFLKLRKTFLNEFYDIDLNVSEINLELNKLNHSEKYSEIVLWFEYDLFCHINMVAVISLIQQKKITLPLYLVCSGRVSKSKNLKGLAELNSGELFKHYQDKIKLTEEDIDYATTIWGIYCGKDHNLLKPLIVTSSSFKYMSNCLKAHLERFPETKDGLSVMERNILEIVKDKKIKSEHHLLGYALNYQGYYGYSDMQISRIIEQLKIFFIMEEDSISLNRKGHEALLGQHNFSSEIDCLMVFGGVNKFDFQFNKKENKLIKTIRNVY</sequence>
<gene>
    <name evidence="1" type="ORF">ACFQ0I_10405</name>
</gene>
<keyword evidence="2" id="KW-1185">Reference proteome</keyword>
<evidence type="ECO:0000313" key="2">
    <source>
        <dbReference type="Proteomes" id="UP001597011"/>
    </source>
</evidence>
<accession>A0ABW3BU38</accession>
<organism evidence="1 2">
    <name type="scientific">Mariniflexile aquimaris</name>
    <dbReference type="NCBI Taxonomy" id="881009"/>
    <lineage>
        <taxon>Bacteria</taxon>
        <taxon>Pseudomonadati</taxon>
        <taxon>Bacteroidota</taxon>
        <taxon>Flavobacteriia</taxon>
        <taxon>Flavobacteriales</taxon>
        <taxon>Flavobacteriaceae</taxon>
        <taxon>Mariniflexile</taxon>
    </lineage>
</organism>
<comment type="caution">
    <text evidence="1">The sequence shown here is derived from an EMBL/GenBank/DDBJ whole genome shotgun (WGS) entry which is preliminary data.</text>
</comment>
<evidence type="ECO:0000313" key="1">
    <source>
        <dbReference type="EMBL" id="MFD0836177.1"/>
    </source>
</evidence>
<reference evidence="2" key="1">
    <citation type="journal article" date="2019" name="Int. J. Syst. Evol. Microbiol.">
        <title>The Global Catalogue of Microorganisms (GCM) 10K type strain sequencing project: providing services to taxonomists for standard genome sequencing and annotation.</title>
        <authorList>
            <consortium name="The Broad Institute Genomics Platform"/>
            <consortium name="The Broad Institute Genome Sequencing Center for Infectious Disease"/>
            <person name="Wu L."/>
            <person name="Ma J."/>
        </authorList>
    </citation>
    <scope>NUCLEOTIDE SEQUENCE [LARGE SCALE GENOMIC DNA]</scope>
    <source>
        <strain evidence="2">CCUG 60529</strain>
    </source>
</reference>
<name>A0ABW3BU38_9FLAO</name>
<dbReference type="EMBL" id="JBHTIB010000012">
    <property type="protein sequence ID" value="MFD0836177.1"/>
    <property type="molecule type" value="Genomic_DNA"/>
</dbReference>